<proteinExistence type="predicted"/>
<comment type="caution">
    <text evidence="1">The sequence shown here is derived from an EMBL/GenBank/DDBJ whole genome shotgun (WGS) entry which is preliminary data.</text>
</comment>
<sequence length="265" mass="31271">MFLWEWQKKKKCHSNVEMESYVANLYEKYFEIDNIISEYRDNHKGFEYHPCGKGCYNCCYDVFSISMLEFEVLLEELRNIGLEFAERIFKKSLEDLEVLRISNPDLYNRLEEDVTLQQDAALKDVNLYSKTERFPFSCPMLDESKGSCLVYNKRPMICRLFGTTHDSFSVMLDRRDESSVCEHIPSAQANVLQTPEVENSDFKINDMLETRYSGEVLLPREYPIVYWFKVYRDKNLKKGRPVYSSLVPSFYYKKPGSITLAELMP</sequence>
<dbReference type="Pfam" id="PF03692">
    <property type="entry name" value="CxxCxxCC"/>
    <property type="match status" value="1"/>
</dbReference>
<evidence type="ECO:0000313" key="1">
    <source>
        <dbReference type="EMBL" id="OFD90171.1"/>
    </source>
</evidence>
<name>A0A1E8BKX7_BACMY</name>
<dbReference type="EMBL" id="LXLX01000044">
    <property type="protein sequence ID" value="OFD90171.1"/>
    <property type="molecule type" value="Genomic_DNA"/>
</dbReference>
<reference evidence="1 2" key="1">
    <citation type="submission" date="2016-05" db="EMBL/GenBank/DDBJ databases">
        <title>Bacillus thuringiensis and Bacillus weihenstephanensis as novel biocontrol agents of wilt causing Verticillium species.</title>
        <authorList>
            <person name="Hollensteiner J."/>
            <person name="Wemheuer F."/>
            <person name="Harting R."/>
            <person name="Kolarzyk A."/>
            <person name="Diaz-Valerio S."/>
            <person name="Poehlein A."/>
            <person name="Brzuszkiewicz E."/>
            <person name="Nesemann K."/>
            <person name="Braus-Stromeyer S."/>
            <person name="Braus G."/>
            <person name="Daniel R."/>
            <person name="Liesegang H."/>
        </authorList>
    </citation>
    <scope>NUCLEOTIDE SEQUENCE [LARGE SCALE GENOMIC DNA]</scope>
    <source>
        <strain evidence="1 2">GOE11</strain>
    </source>
</reference>
<dbReference type="Proteomes" id="UP000175835">
    <property type="component" value="Unassembled WGS sequence"/>
</dbReference>
<evidence type="ECO:0008006" key="3">
    <source>
        <dbReference type="Google" id="ProtNLM"/>
    </source>
</evidence>
<accession>A0A1E8BKX7</accession>
<dbReference type="InterPro" id="IPR005358">
    <property type="entry name" value="Puta_zinc/iron-chelating_dom"/>
</dbReference>
<dbReference type="PATRIC" id="fig|86662.27.peg.3150"/>
<evidence type="ECO:0000313" key="2">
    <source>
        <dbReference type="Proteomes" id="UP000175835"/>
    </source>
</evidence>
<gene>
    <name evidence="1" type="ORF">BWGOE11_34620</name>
</gene>
<organism evidence="1 2">
    <name type="scientific">Bacillus mycoides</name>
    <dbReference type="NCBI Taxonomy" id="1405"/>
    <lineage>
        <taxon>Bacteria</taxon>
        <taxon>Bacillati</taxon>
        <taxon>Bacillota</taxon>
        <taxon>Bacilli</taxon>
        <taxon>Bacillales</taxon>
        <taxon>Bacillaceae</taxon>
        <taxon>Bacillus</taxon>
        <taxon>Bacillus cereus group</taxon>
    </lineage>
</organism>
<dbReference type="AlphaFoldDB" id="A0A1E8BKX7"/>
<protein>
    <recommendedName>
        <fullName evidence="3">YkgJ family cysteine cluster protein</fullName>
    </recommendedName>
</protein>